<gene>
    <name evidence="3" type="ORF">BJY20_001828</name>
</gene>
<dbReference type="InterPro" id="IPR014756">
    <property type="entry name" value="Ig_E-set"/>
</dbReference>
<keyword evidence="1" id="KW-0812">Transmembrane</keyword>
<organism evidence="3 4">
    <name type="scientific">Janibacter cremeus</name>
    <dbReference type="NCBI Taxonomy" id="1285192"/>
    <lineage>
        <taxon>Bacteria</taxon>
        <taxon>Bacillati</taxon>
        <taxon>Actinomycetota</taxon>
        <taxon>Actinomycetes</taxon>
        <taxon>Micrococcales</taxon>
        <taxon>Intrasporangiaceae</taxon>
        <taxon>Janibacter</taxon>
    </lineage>
</organism>
<dbReference type="PANTHER" id="PTHR19372:SF7">
    <property type="entry name" value="SULFITE OXIDASE, MITOCHONDRIAL"/>
    <property type="match status" value="1"/>
</dbReference>
<keyword evidence="4" id="KW-1185">Reference proteome</keyword>
<evidence type="ECO:0000313" key="4">
    <source>
        <dbReference type="Proteomes" id="UP000554054"/>
    </source>
</evidence>
<evidence type="ECO:0000313" key="3">
    <source>
        <dbReference type="EMBL" id="NYF98436.1"/>
    </source>
</evidence>
<dbReference type="Gene3D" id="3.90.420.10">
    <property type="entry name" value="Oxidoreductase, molybdopterin-binding domain"/>
    <property type="match status" value="1"/>
</dbReference>
<keyword evidence="1" id="KW-1133">Transmembrane helix</keyword>
<feature type="transmembrane region" description="Helical" evidence="1">
    <location>
        <begin position="67"/>
        <end position="88"/>
    </location>
</feature>
<feature type="transmembrane region" description="Helical" evidence="1">
    <location>
        <begin position="157"/>
        <end position="179"/>
    </location>
</feature>
<dbReference type="GO" id="GO:0006790">
    <property type="term" value="P:sulfur compound metabolic process"/>
    <property type="evidence" value="ECO:0007669"/>
    <property type="project" value="TreeGrafter"/>
</dbReference>
<feature type="domain" description="Oxidoreductase molybdopterin-binding" evidence="2">
    <location>
        <begin position="230"/>
        <end position="377"/>
    </location>
</feature>
<protein>
    <submittedName>
        <fullName evidence="3">DMSO/TMAO reductase YedYZ molybdopterin-dependent catalytic subunit</fullName>
    </submittedName>
</protein>
<dbReference type="Proteomes" id="UP000554054">
    <property type="component" value="Unassembled WGS sequence"/>
</dbReference>
<evidence type="ECO:0000256" key="1">
    <source>
        <dbReference type="SAM" id="Phobius"/>
    </source>
</evidence>
<feature type="transmembrane region" description="Helical" evidence="1">
    <location>
        <begin position="117"/>
        <end position="137"/>
    </location>
</feature>
<dbReference type="RefSeq" id="WP_185991249.1">
    <property type="nucleotide sequence ID" value="NZ_JACCAE010000001.1"/>
</dbReference>
<dbReference type="InterPro" id="IPR036374">
    <property type="entry name" value="OxRdtase_Mopterin-bd_sf"/>
</dbReference>
<name>A0A852VQF6_9MICO</name>
<dbReference type="InterPro" id="IPR000572">
    <property type="entry name" value="OxRdtase_Mopterin-bd_dom"/>
</dbReference>
<comment type="caution">
    <text evidence="3">The sequence shown here is derived from an EMBL/GenBank/DDBJ whole genome shotgun (WGS) entry which is preliminary data.</text>
</comment>
<accession>A0A852VQF6</accession>
<dbReference type="AlphaFoldDB" id="A0A852VQF6"/>
<dbReference type="GO" id="GO:0020037">
    <property type="term" value="F:heme binding"/>
    <property type="evidence" value="ECO:0007669"/>
    <property type="project" value="TreeGrafter"/>
</dbReference>
<feature type="transmembrane region" description="Helical" evidence="1">
    <location>
        <begin position="95"/>
        <end position="111"/>
    </location>
</feature>
<dbReference type="GO" id="GO:0043546">
    <property type="term" value="F:molybdopterin cofactor binding"/>
    <property type="evidence" value="ECO:0007669"/>
    <property type="project" value="TreeGrafter"/>
</dbReference>
<dbReference type="PANTHER" id="PTHR19372">
    <property type="entry name" value="SULFITE REDUCTASE"/>
    <property type="match status" value="1"/>
</dbReference>
<keyword evidence="1" id="KW-0472">Membrane</keyword>
<dbReference type="SUPFAM" id="SSF81296">
    <property type="entry name" value="E set domains"/>
    <property type="match status" value="1"/>
</dbReference>
<proteinExistence type="predicted"/>
<dbReference type="GO" id="GO:0008482">
    <property type="term" value="F:sulfite oxidase activity"/>
    <property type="evidence" value="ECO:0007669"/>
    <property type="project" value="TreeGrafter"/>
</dbReference>
<dbReference type="EMBL" id="JACCAE010000001">
    <property type="protein sequence ID" value="NYF98436.1"/>
    <property type="molecule type" value="Genomic_DNA"/>
</dbReference>
<evidence type="ECO:0000259" key="2">
    <source>
        <dbReference type="Pfam" id="PF00174"/>
    </source>
</evidence>
<dbReference type="Pfam" id="PF17957">
    <property type="entry name" value="Big_7"/>
    <property type="match status" value="1"/>
</dbReference>
<dbReference type="Pfam" id="PF00174">
    <property type="entry name" value="Oxidored_molyb"/>
    <property type="match status" value="1"/>
</dbReference>
<sequence>MSRSRSYAALGGAVSVGAGLAVAEFASGVAELGASPVLAAGEAVIALTPGGLSEAAIQLVGTADKPLLVLGTVLIALLVGAIAGVLALTRLGRGVALLAALGAVAAWAVIASEDGGVADTIPSVLGVCVAAAALSLLTRRVPHTDRVTSGGADRRRFLLLAGATAMGAAAVTLAGRALGEGRRVVEEARRTLRLPIKEPEVPTEVAVDVKGIGPWQTPNEDFYRIDTALGAPEVTPQDWRLRIHGLVEREIEIGYDELVDLGLENTWLTIACVSNPVGGPLIGNAWWSGVPIADLLARAGVAPEADAVLQTSVDGWTCGTPLRALTDQRGSLLAVAMNGEPLPVEHGFPVRMVVPGLYGYVSATKWLVDLEVTRFDRISAYWTEHGWGELGPIKTQSRIEVPAGGATVPAGRVGVGGVAWDQHVGIDRVEVRVDDGPWQDARLADVPNVDTWRQWAWTWDAEPGEHRLTVRATNAEGETQTSERQGVLPDGATGWHTVAVDVA</sequence>
<dbReference type="SUPFAM" id="SSF56524">
    <property type="entry name" value="Oxidoreductase molybdopterin-binding domain"/>
    <property type="match status" value="1"/>
</dbReference>
<reference evidence="3 4" key="1">
    <citation type="submission" date="2020-07" db="EMBL/GenBank/DDBJ databases">
        <title>Sequencing the genomes of 1000 actinobacteria strains.</title>
        <authorList>
            <person name="Klenk H.-P."/>
        </authorList>
    </citation>
    <scope>NUCLEOTIDE SEQUENCE [LARGE SCALE GENOMIC DNA]</scope>
    <source>
        <strain evidence="3 4">DSM 26154</strain>
    </source>
</reference>
<dbReference type="Gene3D" id="2.60.40.650">
    <property type="match status" value="1"/>
</dbReference>